<dbReference type="RefSeq" id="WP_335260468.1">
    <property type="nucleotide sequence ID" value="NZ_JAQOEF010000014.1"/>
</dbReference>
<dbReference type="EMBL" id="PICB01000874">
    <property type="protein sequence ID" value="PLP44119.1"/>
    <property type="molecule type" value="Genomic_DNA"/>
</dbReference>
<reference evidence="2 3" key="2">
    <citation type="submission" date="2018-01" db="EMBL/GenBank/DDBJ databases">
        <title>Genomic study of Klebsiella pneumoniae.</title>
        <authorList>
            <person name="Yang Y."/>
            <person name="Bicalho R."/>
        </authorList>
    </citation>
    <scope>NUCLEOTIDE SEQUENCE [LARGE SCALE GENOMIC DNA]</scope>
    <source>
        <strain evidence="2 3">A5</strain>
    </source>
</reference>
<dbReference type="AlphaFoldDB" id="A0A2N5AF38"/>
<gene>
    <name evidence="2" type="ORF">CWM98_16700</name>
</gene>
<comment type="caution">
    <text evidence="2">The sequence shown here is derived from an EMBL/GenBank/DDBJ whole genome shotgun (WGS) entry which is preliminary data.</text>
</comment>
<feature type="transmembrane region" description="Helical" evidence="1">
    <location>
        <begin position="72"/>
        <end position="95"/>
    </location>
</feature>
<organism evidence="2 3">
    <name type="scientific">Klebsiella variicola</name>
    <dbReference type="NCBI Taxonomy" id="244366"/>
    <lineage>
        <taxon>Bacteria</taxon>
        <taxon>Pseudomonadati</taxon>
        <taxon>Pseudomonadota</taxon>
        <taxon>Gammaproteobacteria</taxon>
        <taxon>Enterobacterales</taxon>
        <taxon>Enterobacteriaceae</taxon>
        <taxon>Klebsiella/Raoultella group</taxon>
        <taxon>Klebsiella</taxon>
        <taxon>Klebsiella pneumoniae complex</taxon>
    </lineage>
</organism>
<accession>A0A2N5AF38</accession>
<keyword evidence="1" id="KW-0812">Transmembrane</keyword>
<keyword evidence="1" id="KW-0472">Membrane</keyword>
<keyword evidence="1" id="KW-1133">Transmembrane helix</keyword>
<evidence type="ECO:0000313" key="2">
    <source>
        <dbReference type="EMBL" id="PLP44119.1"/>
    </source>
</evidence>
<name>A0A2N5AF38_KLEVA</name>
<protein>
    <submittedName>
        <fullName evidence="2">Uncharacterized protein</fullName>
    </submittedName>
</protein>
<feature type="transmembrane region" description="Helical" evidence="1">
    <location>
        <begin position="209"/>
        <end position="237"/>
    </location>
</feature>
<feature type="transmembrane region" description="Helical" evidence="1">
    <location>
        <begin position="16"/>
        <end position="34"/>
    </location>
</feature>
<dbReference type="Proteomes" id="UP000234473">
    <property type="component" value="Unassembled WGS sequence"/>
</dbReference>
<sequence>MALVSNPHSADSPRRPWLGGIAGLLAGGVILYFWPQWNRTWLSLVPAPVSVYTRFLGVTLEEVPLITYGHQALLGFLMVLLAPGYGKSTLAAWMMHNPASSRRWPGEVLRAWGIKFGLLIIVFCNLFFLSRVGSGTLALYIFILQHVSVAAAVASGVLLLRDARRLARTFDAQLADLRLLMILTLGFQTILPAQIALMSARGVNTPLGWYIVIAQMAGVLLAFMLIGGLVAALRSLLGEERCRAWRGDMALFNGIVTLCVTGFLIYNMASAYPRIFAALH</sequence>
<feature type="transmembrane region" description="Helical" evidence="1">
    <location>
        <begin position="41"/>
        <end position="60"/>
    </location>
</feature>
<feature type="transmembrane region" description="Helical" evidence="1">
    <location>
        <begin position="116"/>
        <end position="133"/>
    </location>
</feature>
<evidence type="ECO:0000256" key="1">
    <source>
        <dbReference type="SAM" id="Phobius"/>
    </source>
</evidence>
<reference evidence="2 3" key="1">
    <citation type="submission" date="2017-11" db="EMBL/GenBank/DDBJ databases">
        <authorList>
            <person name="Han C.G."/>
        </authorList>
    </citation>
    <scope>NUCLEOTIDE SEQUENCE [LARGE SCALE GENOMIC DNA]</scope>
    <source>
        <strain evidence="2 3">A5</strain>
    </source>
</reference>
<evidence type="ECO:0000313" key="3">
    <source>
        <dbReference type="Proteomes" id="UP000234473"/>
    </source>
</evidence>
<feature type="transmembrane region" description="Helical" evidence="1">
    <location>
        <begin position="139"/>
        <end position="159"/>
    </location>
</feature>
<proteinExistence type="predicted"/>
<feature type="transmembrane region" description="Helical" evidence="1">
    <location>
        <begin position="179"/>
        <end position="197"/>
    </location>
</feature>
<feature type="transmembrane region" description="Helical" evidence="1">
    <location>
        <begin position="249"/>
        <end position="269"/>
    </location>
</feature>